<evidence type="ECO:0000256" key="2">
    <source>
        <dbReference type="ARBA" id="ARBA00022670"/>
    </source>
</evidence>
<evidence type="ECO:0000256" key="1">
    <source>
        <dbReference type="ARBA" id="ARBA00008683"/>
    </source>
</evidence>
<name>A0A5K0U715_9VIRU</name>
<keyword evidence="3" id="KW-0378">Hydrolase</keyword>
<comment type="caution">
    <text evidence="8">The sequence shown here is derived from an EMBL/GenBank/DDBJ whole genome shotgun (WGS) entry which is preliminary data.</text>
</comment>
<keyword evidence="2" id="KW-0645">Protease</keyword>
<dbReference type="InterPro" id="IPR002142">
    <property type="entry name" value="Peptidase_S49"/>
</dbReference>
<feature type="region of interest" description="Disordered" evidence="5">
    <location>
        <begin position="178"/>
        <end position="204"/>
    </location>
</feature>
<evidence type="ECO:0000256" key="4">
    <source>
        <dbReference type="ARBA" id="ARBA00022825"/>
    </source>
</evidence>
<keyword evidence="4" id="KW-0720">Serine protease</keyword>
<evidence type="ECO:0000259" key="7">
    <source>
        <dbReference type="Pfam" id="PF01343"/>
    </source>
</evidence>
<feature type="domain" description="Peptidase S49" evidence="7">
    <location>
        <begin position="280"/>
        <end position="428"/>
    </location>
</feature>
<dbReference type="InterPro" id="IPR047272">
    <property type="entry name" value="S49_SppA_C"/>
</dbReference>
<accession>A0A5K0U715</accession>
<dbReference type="GO" id="GO:0008236">
    <property type="term" value="F:serine-type peptidase activity"/>
    <property type="evidence" value="ECO:0007669"/>
    <property type="project" value="UniProtKB-KW"/>
</dbReference>
<keyword evidence="9" id="KW-1185">Reference proteome</keyword>
<dbReference type="PANTHER" id="PTHR42987:SF4">
    <property type="entry name" value="PROTEASE SOHB-RELATED"/>
    <property type="match status" value="1"/>
</dbReference>
<dbReference type="CDD" id="cd07023">
    <property type="entry name" value="S49_Sppa_N_C"/>
    <property type="match status" value="1"/>
</dbReference>
<organism evidence="8 9">
    <name type="scientific">Yasminevirus sp. GU-2018</name>
    <dbReference type="NCBI Taxonomy" id="2420051"/>
    <lineage>
        <taxon>Viruses</taxon>
        <taxon>Varidnaviria</taxon>
        <taxon>Bamfordvirae</taxon>
        <taxon>Nucleocytoviricota</taxon>
        <taxon>Megaviricetes</taxon>
        <taxon>Imitervirales</taxon>
        <taxon>Mimiviridae</taxon>
        <taxon>Klosneuvirinae</taxon>
        <taxon>Yasminevirus</taxon>
        <taxon>Yasminevirus saudimassiliense</taxon>
    </lineage>
</organism>
<proteinExistence type="inferred from homology"/>
<dbReference type="GO" id="GO:0006508">
    <property type="term" value="P:proteolysis"/>
    <property type="evidence" value="ECO:0007669"/>
    <property type="project" value="UniProtKB-KW"/>
</dbReference>
<evidence type="ECO:0000313" key="9">
    <source>
        <dbReference type="Proteomes" id="UP000594342"/>
    </source>
</evidence>
<dbReference type="Gene3D" id="3.90.226.10">
    <property type="entry name" value="2-enoyl-CoA Hydratase, Chain A, domain 1"/>
    <property type="match status" value="2"/>
</dbReference>
<dbReference type="EMBL" id="UPSH01000001">
    <property type="protein sequence ID" value="VBB17600.1"/>
    <property type="molecule type" value="Genomic_DNA"/>
</dbReference>
<keyword evidence="6" id="KW-0472">Membrane</keyword>
<evidence type="ECO:0000256" key="6">
    <source>
        <dbReference type="SAM" id="Phobius"/>
    </source>
</evidence>
<evidence type="ECO:0000313" key="8">
    <source>
        <dbReference type="EMBL" id="VBB17600.1"/>
    </source>
</evidence>
<dbReference type="InterPro" id="IPR029045">
    <property type="entry name" value="ClpP/crotonase-like_dom_sf"/>
</dbReference>
<keyword evidence="6" id="KW-0812">Transmembrane</keyword>
<evidence type="ECO:0000256" key="5">
    <source>
        <dbReference type="SAM" id="MobiDB-lite"/>
    </source>
</evidence>
<dbReference type="Proteomes" id="UP000594342">
    <property type="component" value="Unassembled WGS sequence"/>
</dbReference>
<dbReference type="SUPFAM" id="SSF52096">
    <property type="entry name" value="ClpP/crotonase"/>
    <property type="match status" value="1"/>
</dbReference>
<protein>
    <submittedName>
        <fullName evidence="8">Signal peptide peptidase</fullName>
    </submittedName>
</protein>
<comment type="similarity">
    <text evidence="1">Belongs to the peptidase S49 family.</text>
</comment>
<evidence type="ECO:0000256" key="3">
    <source>
        <dbReference type="ARBA" id="ARBA00022801"/>
    </source>
</evidence>
<feature type="compositionally biased region" description="Basic and acidic residues" evidence="5">
    <location>
        <begin position="183"/>
        <end position="192"/>
    </location>
</feature>
<keyword evidence="6" id="KW-1133">Transmembrane helix</keyword>
<gene>
    <name evidence="8" type="ORF">YASMINEVIRUS_63</name>
</gene>
<dbReference type="Pfam" id="PF01343">
    <property type="entry name" value="Peptidase_S49"/>
    <property type="match status" value="1"/>
</dbReference>
<dbReference type="PANTHER" id="PTHR42987">
    <property type="entry name" value="PEPTIDASE S49"/>
    <property type="match status" value="1"/>
</dbReference>
<feature type="transmembrane region" description="Helical" evidence="6">
    <location>
        <begin position="54"/>
        <end position="82"/>
    </location>
</feature>
<reference evidence="8 9" key="1">
    <citation type="submission" date="2018-10" db="EMBL/GenBank/DDBJ databases">
        <authorList>
            <consortium name="IHU Genomes"/>
        </authorList>
    </citation>
    <scope>NUCLEOTIDE SEQUENCE [LARGE SCALE GENOMIC DNA]</scope>
    <source>
        <strain evidence="8 9">A1</strain>
    </source>
</reference>
<sequence length="526" mass="59257">MIEVLLLFSTYLKTLGQIMDIVQTYSSNATEVGVEQVINYHAQHHPDLSYVGGYYAIVFSLFFVFVILCPLLCCSICCCKLADSDDDEKSKLVKRRFTVVDYNDLYKKDRDSISETFVEAQEKKPTKRSRLCCWKSSSNVNNQNREGREGRGLLDVRDFASDEKETRSELREVVVHVASEGGQADKKEEQNEPKQNNTENKDNRSRIYLHYTFDNLSEDSDSRFGIQTKTPRDPFTDLDIFVETVIRSANPTRTTILLGISSPGGYAFKFENAYTKLMRLKDAGFELVALVDDICASGGYMLASACDKIVCSEYASIGSVGVVTSIYNYHELINKIGLVDKTVTTGAYKRPYLMGEPLDKSQIDRVNESIRSTLDVFSEMVKKARKLSEEELQEVLTAKVWYGRKALEMKLVDQISSSGSYMDKLAKDPKNKVYIIVPKIKDDGSFVKSLITDSIFHGISKFASSIVSHSTPIASSSITMTDMIDKIVSSIADLVAGRRFRSRGRTSGWYNDRMDLMMVHDVSNIV</sequence>